<evidence type="ECO:0000259" key="8">
    <source>
        <dbReference type="PROSITE" id="PS50928"/>
    </source>
</evidence>
<feature type="domain" description="ABC transmembrane type-1" evidence="8">
    <location>
        <begin position="68"/>
        <end position="259"/>
    </location>
</feature>
<dbReference type="GO" id="GO:0055085">
    <property type="term" value="P:transmembrane transport"/>
    <property type="evidence" value="ECO:0007669"/>
    <property type="project" value="InterPro"/>
</dbReference>
<gene>
    <name evidence="9" type="ORF">ENP73_04960</name>
</gene>
<protein>
    <submittedName>
        <fullName evidence="9">Carbohydrate ABC transporter permease</fullName>
    </submittedName>
</protein>
<dbReference type="SUPFAM" id="SSF161098">
    <property type="entry name" value="MetI-like"/>
    <property type="match status" value="1"/>
</dbReference>
<dbReference type="Pfam" id="PF00528">
    <property type="entry name" value="BPD_transp_1"/>
    <property type="match status" value="1"/>
</dbReference>
<name>A0A7C2C489_9DEIN</name>
<dbReference type="Gene3D" id="1.10.3720.10">
    <property type="entry name" value="MetI-like"/>
    <property type="match status" value="1"/>
</dbReference>
<evidence type="ECO:0000313" key="9">
    <source>
        <dbReference type="EMBL" id="HEH82341.1"/>
    </source>
</evidence>
<evidence type="ECO:0000256" key="1">
    <source>
        <dbReference type="ARBA" id="ARBA00004651"/>
    </source>
</evidence>
<evidence type="ECO:0000256" key="3">
    <source>
        <dbReference type="ARBA" id="ARBA00022475"/>
    </source>
</evidence>
<organism evidence="9">
    <name type="scientific">Thermus islandicus</name>
    <dbReference type="NCBI Taxonomy" id="540988"/>
    <lineage>
        <taxon>Bacteria</taxon>
        <taxon>Thermotogati</taxon>
        <taxon>Deinococcota</taxon>
        <taxon>Deinococci</taxon>
        <taxon>Thermales</taxon>
        <taxon>Thermaceae</taxon>
        <taxon>Thermus</taxon>
    </lineage>
</organism>
<dbReference type="PROSITE" id="PS50928">
    <property type="entry name" value="ABC_TM1"/>
    <property type="match status" value="1"/>
</dbReference>
<keyword evidence="2 7" id="KW-0813">Transport</keyword>
<keyword evidence="5 7" id="KW-1133">Transmembrane helix</keyword>
<evidence type="ECO:0000256" key="5">
    <source>
        <dbReference type="ARBA" id="ARBA00022989"/>
    </source>
</evidence>
<keyword evidence="6 7" id="KW-0472">Membrane</keyword>
<dbReference type="InterPro" id="IPR000515">
    <property type="entry name" value="MetI-like"/>
</dbReference>
<evidence type="ECO:0000256" key="2">
    <source>
        <dbReference type="ARBA" id="ARBA00022448"/>
    </source>
</evidence>
<evidence type="ECO:0000256" key="6">
    <source>
        <dbReference type="ARBA" id="ARBA00023136"/>
    </source>
</evidence>
<comment type="subcellular location">
    <subcellularLocation>
        <location evidence="1 7">Cell membrane</location>
        <topology evidence="1 7">Multi-pass membrane protein</topology>
    </subcellularLocation>
</comment>
<reference evidence="9" key="1">
    <citation type="journal article" date="2020" name="mSystems">
        <title>Genome- and Community-Level Interaction Insights into Carbon Utilization and Element Cycling Functions of Hydrothermarchaeota in Hydrothermal Sediment.</title>
        <authorList>
            <person name="Zhou Z."/>
            <person name="Liu Y."/>
            <person name="Xu W."/>
            <person name="Pan J."/>
            <person name="Luo Z.H."/>
            <person name="Li M."/>
        </authorList>
    </citation>
    <scope>NUCLEOTIDE SEQUENCE [LARGE SCALE GENOMIC DNA]</scope>
    <source>
        <strain evidence="9">SpSt-246</strain>
    </source>
</reference>
<feature type="transmembrane region" description="Helical" evidence="7">
    <location>
        <begin position="238"/>
        <end position="259"/>
    </location>
</feature>
<dbReference type="AlphaFoldDB" id="A0A7C2C489"/>
<evidence type="ECO:0000256" key="7">
    <source>
        <dbReference type="RuleBase" id="RU363032"/>
    </source>
</evidence>
<dbReference type="CDD" id="cd06261">
    <property type="entry name" value="TM_PBP2"/>
    <property type="match status" value="1"/>
</dbReference>
<dbReference type="PANTHER" id="PTHR43744">
    <property type="entry name" value="ABC TRANSPORTER PERMEASE PROTEIN MG189-RELATED-RELATED"/>
    <property type="match status" value="1"/>
</dbReference>
<sequence>MKARLSPVVVALLWASALLWIFPLAGALLVSLRTLDDLTLRGFWSWPKEITLANYVRAWAEAGVSRYLLNSFIITLPSLLGILVLSSMAAYALVRFRFRLALPIFLLFLGFNMVPFQMLMLPVFRLANQLGVYDTYLAPILFHTAFQLGFATFVLRNFMRTIPASLFESAVVDGAGEWTIWRRIALPLMLPGLAAIATLEFTWIFNDFLWALVLLSRDELKPITTGLANLRGQYISDWPLIVAGSLLATLPTLLVFFGLQRYFIQGLTLGATKG</sequence>
<feature type="transmembrane region" description="Helical" evidence="7">
    <location>
        <begin position="100"/>
        <end position="124"/>
    </location>
</feature>
<evidence type="ECO:0000256" key="4">
    <source>
        <dbReference type="ARBA" id="ARBA00022692"/>
    </source>
</evidence>
<accession>A0A7C2C489</accession>
<comment type="caution">
    <text evidence="9">The sequence shown here is derived from an EMBL/GenBank/DDBJ whole genome shotgun (WGS) entry which is preliminary data.</text>
</comment>
<keyword evidence="4 7" id="KW-0812">Transmembrane</keyword>
<feature type="transmembrane region" description="Helical" evidence="7">
    <location>
        <begin position="136"/>
        <end position="155"/>
    </location>
</feature>
<keyword evidence="3" id="KW-1003">Cell membrane</keyword>
<proteinExistence type="inferred from homology"/>
<feature type="transmembrane region" description="Helical" evidence="7">
    <location>
        <begin position="67"/>
        <end position="93"/>
    </location>
</feature>
<dbReference type="EMBL" id="DSKL01000199">
    <property type="protein sequence ID" value="HEH82341.1"/>
    <property type="molecule type" value="Genomic_DNA"/>
</dbReference>
<comment type="similarity">
    <text evidence="7">Belongs to the binding-protein-dependent transport system permease family.</text>
</comment>
<dbReference type="InterPro" id="IPR035906">
    <property type="entry name" value="MetI-like_sf"/>
</dbReference>
<dbReference type="GO" id="GO:0005886">
    <property type="term" value="C:plasma membrane"/>
    <property type="evidence" value="ECO:0007669"/>
    <property type="project" value="UniProtKB-SubCell"/>
</dbReference>
<feature type="transmembrane region" description="Helical" evidence="7">
    <location>
        <begin position="184"/>
        <end position="205"/>
    </location>
</feature>